<dbReference type="AlphaFoldDB" id="A0A9Q3IYG1"/>
<comment type="caution">
    <text evidence="1">The sequence shown here is derived from an EMBL/GenBank/DDBJ whole genome shotgun (WGS) entry which is preliminary data.</text>
</comment>
<evidence type="ECO:0000313" key="2">
    <source>
        <dbReference type="Proteomes" id="UP000765509"/>
    </source>
</evidence>
<proteinExistence type="predicted"/>
<evidence type="ECO:0000313" key="1">
    <source>
        <dbReference type="EMBL" id="MBW0552660.1"/>
    </source>
</evidence>
<dbReference type="EMBL" id="AVOT02058888">
    <property type="protein sequence ID" value="MBW0552660.1"/>
    <property type="molecule type" value="Genomic_DNA"/>
</dbReference>
<sequence length="127" mass="14578">MNLNAVGICVGKPLSIIDISDELLAEIITSKLSGGYDSLKRIIYETQPLETIKVVSKIDDYIRDSYTNEKECNTNHKIKSESPYKAQNFPYCSNRKHNPSTKHLIEECRELKNKTNKRKTTLQEKES</sequence>
<organism evidence="1 2">
    <name type="scientific">Austropuccinia psidii MF-1</name>
    <dbReference type="NCBI Taxonomy" id="1389203"/>
    <lineage>
        <taxon>Eukaryota</taxon>
        <taxon>Fungi</taxon>
        <taxon>Dikarya</taxon>
        <taxon>Basidiomycota</taxon>
        <taxon>Pucciniomycotina</taxon>
        <taxon>Pucciniomycetes</taxon>
        <taxon>Pucciniales</taxon>
        <taxon>Sphaerophragmiaceae</taxon>
        <taxon>Austropuccinia</taxon>
    </lineage>
</organism>
<accession>A0A9Q3IYG1</accession>
<name>A0A9Q3IYG1_9BASI</name>
<gene>
    <name evidence="1" type="ORF">O181_092375</name>
</gene>
<dbReference type="OrthoDB" id="2504515at2759"/>
<reference evidence="1" key="1">
    <citation type="submission" date="2021-03" db="EMBL/GenBank/DDBJ databases">
        <title>Draft genome sequence of rust myrtle Austropuccinia psidii MF-1, a brazilian biotype.</title>
        <authorList>
            <person name="Quecine M.C."/>
            <person name="Pachon D.M.R."/>
            <person name="Bonatelli M.L."/>
            <person name="Correr F.H."/>
            <person name="Franceschini L.M."/>
            <person name="Leite T.F."/>
            <person name="Margarido G.R.A."/>
            <person name="Almeida C.A."/>
            <person name="Ferrarezi J.A."/>
            <person name="Labate C.A."/>
        </authorList>
    </citation>
    <scope>NUCLEOTIDE SEQUENCE</scope>
    <source>
        <strain evidence="1">MF-1</strain>
    </source>
</reference>
<dbReference type="Proteomes" id="UP000765509">
    <property type="component" value="Unassembled WGS sequence"/>
</dbReference>
<protein>
    <submittedName>
        <fullName evidence="1">Uncharacterized protein</fullName>
    </submittedName>
</protein>
<keyword evidence="2" id="KW-1185">Reference proteome</keyword>